<sequence>MGSPENAASPIHPACSGKQRRPPCRSRHGRKPRCLPKDEAGTEPHGIRSRGRSQSLLYNEERPHGAIGNRPPILLHNHVGATSPPT</sequence>
<feature type="compositionally biased region" description="Basic residues" evidence="1">
    <location>
        <begin position="18"/>
        <end position="34"/>
    </location>
</feature>
<protein>
    <submittedName>
        <fullName evidence="2">Uncharacterized protein</fullName>
    </submittedName>
</protein>
<dbReference type="Proteomes" id="UP000297700">
    <property type="component" value="Unassembled WGS sequence"/>
</dbReference>
<gene>
    <name evidence="3" type="ORF">E4K64_37385</name>
    <name evidence="2" type="ORF">E4K66_39015</name>
</gene>
<name>A0A4Y9KSQ9_9BRAD</name>
<dbReference type="EMBL" id="SPQS01000046">
    <property type="protein sequence ID" value="TFV68108.1"/>
    <property type="molecule type" value="Genomic_DNA"/>
</dbReference>
<evidence type="ECO:0000256" key="1">
    <source>
        <dbReference type="SAM" id="MobiDB-lite"/>
    </source>
</evidence>
<comment type="caution">
    <text evidence="2">The sequence shown here is derived from an EMBL/GenBank/DDBJ whole genome shotgun (WGS) entry which is preliminary data.</text>
</comment>
<feature type="compositionally biased region" description="Basic and acidic residues" evidence="1">
    <location>
        <begin position="35"/>
        <end position="46"/>
    </location>
</feature>
<keyword evidence="5" id="KW-1185">Reference proteome</keyword>
<proteinExistence type="predicted"/>
<organism evidence="2 5">
    <name type="scientific">Bradyrhizobium frederickii</name>
    <dbReference type="NCBI Taxonomy" id="2560054"/>
    <lineage>
        <taxon>Bacteria</taxon>
        <taxon>Pseudomonadati</taxon>
        <taxon>Pseudomonadota</taxon>
        <taxon>Alphaproteobacteria</taxon>
        <taxon>Hyphomicrobiales</taxon>
        <taxon>Nitrobacteraceae</taxon>
        <taxon>Bradyrhizobium</taxon>
    </lineage>
</organism>
<dbReference type="OrthoDB" id="9809060at2"/>
<evidence type="ECO:0000313" key="4">
    <source>
        <dbReference type="Proteomes" id="UP000297700"/>
    </source>
</evidence>
<reference evidence="2 5" key="1">
    <citation type="submission" date="2019-03" db="EMBL/GenBank/DDBJ databases">
        <title>Bradyrhizobium strains diversity isolated from Chamaecrista fasciculata.</title>
        <authorList>
            <person name="Urquiaga M.C.O."/>
            <person name="Hungria M."/>
            <person name="Delamuta J.R.M."/>
        </authorList>
    </citation>
    <scope>NUCLEOTIDE SEQUENCE [LARGE SCALE GENOMIC DNA]</scope>
    <source>
        <strain evidence="2 5">CNPSo 3424</strain>
    </source>
</reference>
<evidence type="ECO:0000313" key="3">
    <source>
        <dbReference type="EMBL" id="TFV68108.1"/>
    </source>
</evidence>
<accession>A0A4Y9NLN0</accession>
<dbReference type="EMBL" id="SPQU01000070">
    <property type="protein sequence ID" value="TFV28590.1"/>
    <property type="molecule type" value="Genomic_DNA"/>
</dbReference>
<accession>A0A4Y9KSQ9</accession>
<evidence type="ECO:0000313" key="2">
    <source>
        <dbReference type="EMBL" id="TFV28590.1"/>
    </source>
</evidence>
<evidence type="ECO:0000313" key="5">
    <source>
        <dbReference type="Proteomes" id="UP000298225"/>
    </source>
</evidence>
<dbReference type="Proteomes" id="UP000298225">
    <property type="component" value="Unassembled WGS sequence"/>
</dbReference>
<dbReference type="AlphaFoldDB" id="A0A4Y9KSQ9"/>
<reference evidence="3 4" key="2">
    <citation type="submission" date="2019-03" db="EMBL/GenBank/DDBJ databases">
        <title>Bradyrhizobium strains diversity.</title>
        <authorList>
            <person name="Urquiaga M.C.O."/>
            <person name="Hungria M."/>
            <person name="Delamuta J.R.M."/>
            <person name="Klepa M.S."/>
        </authorList>
    </citation>
    <scope>NUCLEOTIDE SEQUENCE [LARGE SCALE GENOMIC DNA]</scope>
    <source>
        <strain evidence="3 4">CNPSo 3426</strain>
    </source>
</reference>
<feature type="region of interest" description="Disordered" evidence="1">
    <location>
        <begin position="1"/>
        <end position="86"/>
    </location>
</feature>